<dbReference type="Proteomes" id="UP000636479">
    <property type="component" value="Unassembled WGS sequence"/>
</dbReference>
<comment type="caution">
    <text evidence="1">The sequence shown here is derived from an EMBL/GenBank/DDBJ whole genome shotgun (WGS) entry which is preliminary data.</text>
</comment>
<protein>
    <recommendedName>
        <fullName evidence="3">F-box domain-containing protein</fullName>
    </recommendedName>
</protein>
<dbReference type="RefSeq" id="XP_037220194.1">
    <property type="nucleotide sequence ID" value="XM_037364550.1"/>
</dbReference>
<sequence>MEALWRALVNSRIGRWLLGLRFKFRPFSWLWAPRNGQDTTNKVVSPPLNPGLHGLNTDVFSDIFALLNGQDQQTLPSASRQLRSLFLPALFRRIKWAPLVQRKLPPPPHSGHTHISSPCWDIDLPVSANSVKSHYTAEVQT</sequence>
<dbReference type="AlphaFoldDB" id="A0A8H6SMS6"/>
<keyword evidence="2" id="KW-1185">Reference proteome</keyword>
<dbReference type="GeneID" id="59347066"/>
<evidence type="ECO:0008006" key="3">
    <source>
        <dbReference type="Google" id="ProtNLM"/>
    </source>
</evidence>
<evidence type="ECO:0000313" key="2">
    <source>
        <dbReference type="Proteomes" id="UP000636479"/>
    </source>
</evidence>
<reference evidence="1" key="1">
    <citation type="submission" date="2020-05" db="EMBL/GenBank/DDBJ databases">
        <title>Mycena genomes resolve the evolution of fungal bioluminescence.</title>
        <authorList>
            <person name="Tsai I.J."/>
        </authorList>
    </citation>
    <scope>NUCLEOTIDE SEQUENCE</scope>
    <source>
        <strain evidence="1">171206Taipei</strain>
    </source>
</reference>
<name>A0A8H6SMS6_9AGAR</name>
<dbReference type="EMBL" id="JACAZF010000006">
    <property type="protein sequence ID" value="KAF7302194.1"/>
    <property type="molecule type" value="Genomic_DNA"/>
</dbReference>
<proteinExistence type="predicted"/>
<organism evidence="1 2">
    <name type="scientific">Mycena indigotica</name>
    <dbReference type="NCBI Taxonomy" id="2126181"/>
    <lineage>
        <taxon>Eukaryota</taxon>
        <taxon>Fungi</taxon>
        <taxon>Dikarya</taxon>
        <taxon>Basidiomycota</taxon>
        <taxon>Agaricomycotina</taxon>
        <taxon>Agaricomycetes</taxon>
        <taxon>Agaricomycetidae</taxon>
        <taxon>Agaricales</taxon>
        <taxon>Marasmiineae</taxon>
        <taxon>Mycenaceae</taxon>
        <taxon>Mycena</taxon>
    </lineage>
</organism>
<evidence type="ECO:0000313" key="1">
    <source>
        <dbReference type="EMBL" id="KAF7302194.1"/>
    </source>
</evidence>
<gene>
    <name evidence="1" type="ORF">MIND_00786300</name>
</gene>
<accession>A0A8H6SMS6</accession>